<dbReference type="PROSITE" id="PS00027">
    <property type="entry name" value="HOMEOBOX_1"/>
    <property type="match status" value="1"/>
</dbReference>
<dbReference type="SMART" id="SM00389">
    <property type="entry name" value="HOX"/>
    <property type="match status" value="1"/>
</dbReference>
<feature type="region of interest" description="Disordered" evidence="7">
    <location>
        <begin position="43"/>
        <end position="62"/>
    </location>
</feature>
<dbReference type="PROSITE" id="PS50071">
    <property type="entry name" value="HOMEOBOX_2"/>
    <property type="match status" value="1"/>
</dbReference>
<feature type="region of interest" description="Disordered" evidence="7">
    <location>
        <begin position="1"/>
        <end position="38"/>
    </location>
</feature>
<evidence type="ECO:0000256" key="2">
    <source>
        <dbReference type="ARBA" id="ARBA00023125"/>
    </source>
</evidence>
<proteinExistence type="predicted"/>
<dbReference type="InterPro" id="IPR001356">
    <property type="entry name" value="HD"/>
</dbReference>
<feature type="compositionally biased region" description="Basic and acidic residues" evidence="7">
    <location>
        <begin position="362"/>
        <end position="374"/>
    </location>
</feature>
<feature type="compositionally biased region" description="Low complexity" evidence="7">
    <location>
        <begin position="87"/>
        <end position="110"/>
    </location>
</feature>
<evidence type="ECO:0000256" key="5">
    <source>
        <dbReference type="PROSITE-ProRule" id="PRU00108"/>
    </source>
</evidence>
<dbReference type="EMBL" id="CAJNOC010000555">
    <property type="protein sequence ID" value="CAF0776154.1"/>
    <property type="molecule type" value="Genomic_DNA"/>
</dbReference>
<comment type="caution">
    <text evidence="9">The sequence shown here is derived from an EMBL/GenBank/DDBJ whole genome shotgun (WGS) entry which is preliminary data.</text>
</comment>
<feature type="region of interest" description="Disordered" evidence="7">
    <location>
        <begin position="254"/>
        <end position="300"/>
    </location>
</feature>
<accession>A0A813R0F5</accession>
<keyword evidence="2 5" id="KW-0238">DNA-binding</keyword>
<dbReference type="Pfam" id="PF00046">
    <property type="entry name" value="Homeodomain"/>
    <property type="match status" value="1"/>
</dbReference>
<dbReference type="PRINTS" id="PR00024">
    <property type="entry name" value="HOMEOBOX"/>
</dbReference>
<feature type="DNA-binding region" description="Homeobox" evidence="5">
    <location>
        <begin position="195"/>
        <end position="254"/>
    </location>
</feature>
<dbReference type="GO" id="GO:0000981">
    <property type="term" value="F:DNA-binding transcription factor activity, RNA polymerase II-specific"/>
    <property type="evidence" value="ECO:0007669"/>
    <property type="project" value="InterPro"/>
</dbReference>
<evidence type="ECO:0000313" key="10">
    <source>
        <dbReference type="Proteomes" id="UP000663879"/>
    </source>
</evidence>
<dbReference type="InterPro" id="IPR020479">
    <property type="entry name" value="HD_metazoa"/>
</dbReference>
<feature type="compositionally biased region" description="Acidic residues" evidence="7">
    <location>
        <begin position="266"/>
        <end position="288"/>
    </location>
</feature>
<dbReference type="GO" id="GO:0005634">
    <property type="term" value="C:nucleus"/>
    <property type="evidence" value="ECO:0007669"/>
    <property type="project" value="UniProtKB-SubCell"/>
</dbReference>
<protein>
    <recommendedName>
        <fullName evidence="8">Homeobox domain-containing protein</fullName>
    </recommendedName>
</protein>
<dbReference type="Gene3D" id="1.10.10.60">
    <property type="entry name" value="Homeodomain-like"/>
    <property type="match status" value="1"/>
</dbReference>
<dbReference type="SUPFAM" id="SSF46689">
    <property type="entry name" value="Homeodomain-like"/>
    <property type="match status" value="1"/>
</dbReference>
<evidence type="ECO:0000256" key="6">
    <source>
        <dbReference type="RuleBase" id="RU000682"/>
    </source>
</evidence>
<dbReference type="AlphaFoldDB" id="A0A813R0F5"/>
<evidence type="ECO:0000256" key="1">
    <source>
        <dbReference type="ARBA" id="ARBA00004123"/>
    </source>
</evidence>
<keyword evidence="10" id="KW-1185">Reference proteome</keyword>
<dbReference type="InterPro" id="IPR009057">
    <property type="entry name" value="Homeodomain-like_sf"/>
</dbReference>
<dbReference type="PANTHER" id="PTHR24340:SF73">
    <property type="entry name" value="HOMEOBOX PROTEIN BAGPIPE-RELATED"/>
    <property type="match status" value="1"/>
</dbReference>
<evidence type="ECO:0000259" key="8">
    <source>
        <dbReference type="PROSITE" id="PS50071"/>
    </source>
</evidence>
<evidence type="ECO:0000256" key="4">
    <source>
        <dbReference type="ARBA" id="ARBA00023242"/>
    </source>
</evidence>
<dbReference type="GO" id="GO:0030154">
    <property type="term" value="P:cell differentiation"/>
    <property type="evidence" value="ECO:0007669"/>
    <property type="project" value="TreeGrafter"/>
</dbReference>
<dbReference type="PANTHER" id="PTHR24340">
    <property type="entry name" value="HOMEOBOX PROTEIN NKX"/>
    <property type="match status" value="1"/>
</dbReference>
<feature type="region of interest" description="Disordered" evidence="7">
    <location>
        <begin position="341"/>
        <end position="378"/>
    </location>
</feature>
<dbReference type="Proteomes" id="UP000663879">
    <property type="component" value="Unassembled WGS sequence"/>
</dbReference>
<dbReference type="GO" id="GO:0000978">
    <property type="term" value="F:RNA polymerase II cis-regulatory region sequence-specific DNA binding"/>
    <property type="evidence" value="ECO:0007669"/>
    <property type="project" value="TreeGrafter"/>
</dbReference>
<keyword evidence="3 5" id="KW-0371">Homeobox</keyword>
<evidence type="ECO:0000256" key="3">
    <source>
        <dbReference type="ARBA" id="ARBA00023155"/>
    </source>
</evidence>
<feature type="compositionally biased region" description="Basic and acidic residues" evidence="7">
    <location>
        <begin position="76"/>
        <end position="86"/>
    </location>
</feature>
<evidence type="ECO:0000313" key="9">
    <source>
        <dbReference type="EMBL" id="CAF0776154.1"/>
    </source>
</evidence>
<feature type="domain" description="Homeobox" evidence="8">
    <location>
        <begin position="193"/>
        <end position="253"/>
    </location>
</feature>
<dbReference type="InterPro" id="IPR017970">
    <property type="entry name" value="Homeobox_CS"/>
</dbReference>
<comment type="subcellular location">
    <subcellularLocation>
        <location evidence="1 5 6">Nucleus</location>
    </subcellularLocation>
</comment>
<evidence type="ECO:0000256" key="7">
    <source>
        <dbReference type="SAM" id="MobiDB-lite"/>
    </source>
</evidence>
<feature type="compositionally biased region" description="Basic and acidic residues" evidence="7">
    <location>
        <begin position="47"/>
        <end position="57"/>
    </location>
</feature>
<feature type="compositionally biased region" description="Basic and acidic residues" evidence="7">
    <location>
        <begin position="289"/>
        <end position="300"/>
    </location>
</feature>
<dbReference type="InterPro" id="IPR050394">
    <property type="entry name" value="Homeobox_NK-like"/>
</dbReference>
<sequence length="459" mass="51835">MTELNCSDSSTSSELNISIGSNNETTRPSSAPKNSFFSIDQILNKKTPSEKRSRNDCTDEESCISDAESIVGENLNKPKHEEERSFSFKPVSNSSFSSNLSTSSGSSISSMPSSFLAKQKDWSLNQHLTLNQLTKPYMLPKFHMFPNQPLHFQPNPMSNPSLYFSQFQNNYQNSNNNNVNFNPHHGHPILVKPKKKRSRAAFSHAQVLELEKRFNYQRYLSGPERADLASSLKLTETQIKIWFQNRRYKTKRKQLISNAQSSNSDYNEDDEDNDMSDDGNESIEESEDGTNKKSDSQTDEKTTMFSKNFYKLISQNSQLQEQFQQYSLANFQNSDFSKNKNQNELVTSSPKSNSSHRINVSKQKEDNETDEKPQHLSNISPQVSAQIGSIDMLNTQQSPLAQFMTPAALAAAVYYNSSKQNNLLVPINSGNVSIYQKSYLDAINFYKAACNGLNAAPTN</sequence>
<dbReference type="CDD" id="cd00086">
    <property type="entry name" value="homeodomain"/>
    <property type="match status" value="1"/>
</dbReference>
<feature type="compositionally biased region" description="Polar residues" evidence="7">
    <location>
        <begin position="341"/>
        <end position="361"/>
    </location>
</feature>
<feature type="region of interest" description="Disordered" evidence="7">
    <location>
        <begin position="69"/>
        <end position="110"/>
    </location>
</feature>
<gene>
    <name evidence="9" type="ORF">OXX778_LOCUS5212</name>
</gene>
<name>A0A813R0F5_9BILA</name>
<dbReference type="OrthoDB" id="6159439at2759"/>
<keyword evidence="4 5" id="KW-0539">Nucleus</keyword>
<organism evidence="9 10">
    <name type="scientific">Brachionus calyciflorus</name>
    <dbReference type="NCBI Taxonomy" id="104777"/>
    <lineage>
        <taxon>Eukaryota</taxon>
        <taxon>Metazoa</taxon>
        <taxon>Spiralia</taxon>
        <taxon>Gnathifera</taxon>
        <taxon>Rotifera</taxon>
        <taxon>Eurotatoria</taxon>
        <taxon>Monogononta</taxon>
        <taxon>Pseudotrocha</taxon>
        <taxon>Ploima</taxon>
        <taxon>Brachionidae</taxon>
        <taxon>Brachionus</taxon>
    </lineage>
</organism>
<reference evidence="9" key="1">
    <citation type="submission" date="2021-02" db="EMBL/GenBank/DDBJ databases">
        <authorList>
            <person name="Nowell W R."/>
        </authorList>
    </citation>
    <scope>NUCLEOTIDE SEQUENCE</scope>
    <source>
        <strain evidence="9">Ploen Becks lab</strain>
    </source>
</reference>